<evidence type="ECO:0000259" key="23">
    <source>
        <dbReference type="PROSITE" id="PS50262"/>
    </source>
</evidence>
<dbReference type="InterPro" id="IPR000725">
    <property type="entry name" value="Olfact_rcpt"/>
</dbReference>
<keyword evidence="18" id="KW-0539">Nucleus</keyword>
<keyword evidence="10 19" id="KW-0863">Zinc-finger</keyword>
<evidence type="ECO:0000256" key="2">
    <source>
        <dbReference type="ARBA" id="ARBA00004123"/>
    </source>
</evidence>
<evidence type="ECO:0000256" key="4">
    <source>
        <dbReference type="ARBA" id="ARBA00022475"/>
    </source>
</evidence>
<feature type="transmembrane region" description="Helical" evidence="21">
    <location>
        <begin position="233"/>
        <end position="251"/>
    </location>
</feature>
<feature type="transmembrane region" description="Helical" evidence="21">
    <location>
        <begin position="59"/>
        <end position="79"/>
    </location>
</feature>
<dbReference type="Gene3D" id="3.30.160.60">
    <property type="entry name" value="Classic Zinc Finger"/>
    <property type="match status" value="2"/>
</dbReference>
<dbReference type="GO" id="GO:0005886">
    <property type="term" value="C:plasma membrane"/>
    <property type="evidence" value="ECO:0007669"/>
    <property type="project" value="UniProtKB-SubCell"/>
</dbReference>
<keyword evidence="13 20" id="KW-0297">G-protein coupled receptor</keyword>
<evidence type="ECO:0000256" key="1">
    <source>
        <dbReference type="ARBA" id="ARBA00003929"/>
    </source>
</evidence>
<keyword evidence="4 21" id="KW-1003">Cell membrane</keyword>
<evidence type="ECO:0000256" key="11">
    <source>
        <dbReference type="ARBA" id="ARBA00022833"/>
    </source>
</evidence>
<dbReference type="GeneID" id="112850951"/>
<dbReference type="GO" id="GO:0008270">
    <property type="term" value="F:zinc ion binding"/>
    <property type="evidence" value="ECO:0007669"/>
    <property type="project" value="UniProtKB-KW"/>
</dbReference>
<dbReference type="PROSITE" id="PS00237">
    <property type="entry name" value="G_PROTEIN_RECEP_F1_1"/>
    <property type="match status" value="1"/>
</dbReference>
<feature type="transmembrane region" description="Helical" evidence="21">
    <location>
        <begin position="99"/>
        <end position="118"/>
    </location>
</feature>
<dbReference type="SUPFAM" id="SSF57667">
    <property type="entry name" value="beta-beta-alpha zinc fingers"/>
    <property type="match status" value="2"/>
</dbReference>
<dbReference type="InterPro" id="IPR017452">
    <property type="entry name" value="GPCR_Rhodpsn_7TM"/>
</dbReference>
<evidence type="ECO:0000256" key="20">
    <source>
        <dbReference type="RuleBase" id="RU000688"/>
    </source>
</evidence>
<feature type="domain" description="G-protein coupled receptors family 1 profile" evidence="23">
    <location>
        <begin position="39"/>
        <end position="288"/>
    </location>
</feature>
<comment type="similarity">
    <text evidence="20">Belongs to the G-protein coupled receptor 1 family.</text>
</comment>
<dbReference type="GO" id="GO:0004930">
    <property type="term" value="F:G protein-coupled receptor activity"/>
    <property type="evidence" value="ECO:0007669"/>
    <property type="project" value="UniProtKB-KW"/>
</dbReference>
<evidence type="ECO:0000256" key="14">
    <source>
        <dbReference type="ARBA" id="ARBA00023125"/>
    </source>
</evidence>
<evidence type="ECO:0000256" key="9">
    <source>
        <dbReference type="ARBA" id="ARBA00022737"/>
    </source>
</evidence>
<dbReference type="FunFam" id="1.20.1070.10:FF:000001">
    <property type="entry name" value="Olfactory receptor"/>
    <property type="match status" value="1"/>
</dbReference>
<feature type="transmembrane region" description="Helical" evidence="21">
    <location>
        <begin position="199"/>
        <end position="221"/>
    </location>
</feature>
<dbReference type="GO" id="GO:0005634">
    <property type="term" value="C:nucleus"/>
    <property type="evidence" value="ECO:0007669"/>
    <property type="project" value="UniProtKB-SubCell"/>
</dbReference>
<evidence type="ECO:0000256" key="6">
    <source>
        <dbReference type="ARBA" id="ARBA00022692"/>
    </source>
</evidence>
<dbReference type="GO" id="GO:0004984">
    <property type="term" value="F:olfactory receptor activity"/>
    <property type="evidence" value="ECO:0007669"/>
    <property type="project" value="InterPro"/>
</dbReference>
<dbReference type="InterPro" id="IPR000276">
    <property type="entry name" value="GPCR_Rhodpsn"/>
</dbReference>
<keyword evidence="9" id="KW-0677">Repeat</keyword>
<dbReference type="InterPro" id="IPR013087">
    <property type="entry name" value="Znf_C2H2_type"/>
</dbReference>
<proteinExistence type="inferred from homology"/>
<keyword evidence="8 21" id="KW-0552">Olfaction</keyword>
<evidence type="ECO:0000256" key="5">
    <source>
        <dbReference type="ARBA" id="ARBA00022606"/>
    </source>
</evidence>
<sequence>MANLTAVTAFLLRGFSAVPELQLLSTATFLLIYLATVLGNITIVAAVTHDARLHTPMYFFLKHLSLVDICSVSTTLPRALVATMLGSREISLCACASQLFAFVCLGSTECFLITSMAFDRCLAIYKPLVYTAIMSPQTCVSLVAVAWGSGLLFSAFHTANTFSLPFCGPNVIEHFFCDIPPLMRLACANADAHEAAGSTASGCIIMSCFALTVLSYVRIVATVFQIHSTGGRWKAFSTCSSHLATVLLFYGTGSSAYMQPAASYSPMQGRVAAVFYSVLTPTLNPLIYSLRNKDMNGALKKLYLQRTHTGENPYKYPDCGKPFWKTYKCSNCEKTFSYSNSLSLRQRTHTGENPYMCEQCGDTGGRAPTHEQCGDTFSTAPP</sequence>
<comment type="subcellular location">
    <subcellularLocation>
        <location evidence="3 21">Cell membrane</location>
        <topology evidence="3 21">Multi-pass membrane protein</topology>
    </subcellularLocation>
    <subcellularLocation>
        <location evidence="2">Nucleus</location>
    </subcellularLocation>
</comment>
<feature type="transmembrane region" description="Helical" evidence="21">
    <location>
        <begin position="271"/>
        <end position="290"/>
    </location>
</feature>
<dbReference type="InterPro" id="IPR050516">
    <property type="entry name" value="Olfactory_GPCR"/>
</dbReference>
<evidence type="ECO:0000256" key="8">
    <source>
        <dbReference type="ARBA" id="ARBA00022725"/>
    </source>
</evidence>
<dbReference type="SUPFAM" id="SSF81321">
    <property type="entry name" value="Family A G protein-coupled receptor-like"/>
    <property type="match status" value="1"/>
</dbReference>
<keyword evidence="15 21" id="KW-0472">Membrane</keyword>
<protein>
    <recommendedName>
        <fullName evidence="21">Olfactory receptor</fullName>
    </recommendedName>
</protein>
<dbReference type="RefSeq" id="XP_025770243.1">
    <property type="nucleotide sequence ID" value="XM_025914458.1"/>
</dbReference>
<keyword evidence="12 21" id="KW-1133">Transmembrane helix</keyword>
<keyword evidence="24" id="KW-1185">Reference proteome</keyword>
<dbReference type="PROSITE" id="PS50157">
    <property type="entry name" value="ZINC_FINGER_C2H2_2"/>
    <property type="match status" value="1"/>
</dbReference>
<evidence type="ECO:0000256" key="21">
    <source>
        <dbReference type="RuleBase" id="RU363047"/>
    </source>
</evidence>
<evidence type="ECO:0000256" key="18">
    <source>
        <dbReference type="ARBA" id="ARBA00023242"/>
    </source>
</evidence>
<evidence type="ECO:0000256" key="17">
    <source>
        <dbReference type="ARBA" id="ARBA00023224"/>
    </source>
</evidence>
<evidence type="ECO:0000256" key="7">
    <source>
        <dbReference type="ARBA" id="ARBA00022723"/>
    </source>
</evidence>
<dbReference type="Gene3D" id="1.20.1070.10">
    <property type="entry name" value="Rhodopsin 7-helix transmembrane proteins"/>
    <property type="match status" value="1"/>
</dbReference>
<accession>A0A6P6H3X5</accession>
<evidence type="ECO:0000259" key="22">
    <source>
        <dbReference type="PROSITE" id="PS50157"/>
    </source>
</evidence>
<name>A0A6P6H3X5_PUMCO</name>
<keyword evidence="6 20" id="KW-0812">Transmembrane</keyword>
<dbReference type="PRINTS" id="PR00245">
    <property type="entry name" value="OLFACTORYR"/>
</dbReference>
<evidence type="ECO:0000256" key="16">
    <source>
        <dbReference type="ARBA" id="ARBA00023170"/>
    </source>
</evidence>
<evidence type="ECO:0000256" key="12">
    <source>
        <dbReference type="ARBA" id="ARBA00022989"/>
    </source>
</evidence>
<organism evidence="24 25">
    <name type="scientific">Puma concolor</name>
    <name type="common">Mountain lion</name>
    <name type="synonym">Felis concolor</name>
    <dbReference type="NCBI Taxonomy" id="9696"/>
    <lineage>
        <taxon>Eukaryota</taxon>
        <taxon>Metazoa</taxon>
        <taxon>Chordata</taxon>
        <taxon>Craniata</taxon>
        <taxon>Vertebrata</taxon>
        <taxon>Euteleostomi</taxon>
        <taxon>Mammalia</taxon>
        <taxon>Eutheria</taxon>
        <taxon>Laurasiatheria</taxon>
        <taxon>Carnivora</taxon>
        <taxon>Feliformia</taxon>
        <taxon>Felidae</taxon>
        <taxon>Felinae</taxon>
        <taxon>Puma</taxon>
    </lineage>
</organism>
<dbReference type="KEGG" id="pcoo:112850951"/>
<evidence type="ECO:0000256" key="10">
    <source>
        <dbReference type="ARBA" id="ARBA00022771"/>
    </source>
</evidence>
<dbReference type="InterPro" id="IPR036236">
    <property type="entry name" value="Znf_C2H2_sf"/>
</dbReference>
<evidence type="ECO:0000256" key="13">
    <source>
        <dbReference type="ARBA" id="ARBA00023040"/>
    </source>
</evidence>
<comment type="function">
    <text evidence="1">Putative odorant or sperm cell receptor.</text>
</comment>
<keyword evidence="14" id="KW-0238">DNA-binding</keyword>
<dbReference type="PRINTS" id="PR00237">
    <property type="entry name" value="GPCRRHODOPSN"/>
</dbReference>
<evidence type="ECO:0000256" key="19">
    <source>
        <dbReference type="PROSITE-ProRule" id="PRU00042"/>
    </source>
</evidence>
<evidence type="ECO:0000256" key="3">
    <source>
        <dbReference type="ARBA" id="ARBA00004651"/>
    </source>
</evidence>
<dbReference type="AlphaFoldDB" id="A0A6P6H3X5"/>
<gene>
    <name evidence="25" type="primary">LOC112850951</name>
</gene>
<keyword evidence="7" id="KW-0479">Metal-binding</keyword>
<keyword evidence="17 20" id="KW-0807">Transducer</keyword>
<dbReference type="FunFam" id="3.30.160.60:FF:000045">
    <property type="entry name" value="ZFP69 zinc finger protein B"/>
    <property type="match status" value="1"/>
</dbReference>
<dbReference type="CDD" id="cd15227">
    <property type="entry name" value="7tmA_OR14-like"/>
    <property type="match status" value="1"/>
</dbReference>
<evidence type="ECO:0000313" key="24">
    <source>
        <dbReference type="Proteomes" id="UP000515131"/>
    </source>
</evidence>
<dbReference type="Pfam" id="PF13853">
    <property type="entry name" value="7tm_4"/>
    <property type="match status" value="1"/>
</dbReference>
<dbReference type="Proteomes" id="UP000515131">
    <property type="component" value="Unplaced"/>
</dbReference>
<reference evidence="25" key="1">
    <citation type="submission" date="2025-08" db="UniProtKB">
        <authorList>
            <consortium name="RefSeq"/>
        </authorList>
    </citation>
    <scope>IDENTIFICATION</scope>
    <source>
        <tissue evidence="25">Blood</tissue>
    </source>
</reference>
<dbReference type="GO" id="GO:0003677">
    <property type="term" value="F:DNA binding"/>
    <property type="evidence" value="ECO:0007669"/>
    <property type="project" value="UniProtKB-KW"/>
</dbReference>
<dbReference type="PANTHER" id="PTHR26452">
    <property type="entry name" value="OLFACTORY RECEPTOR"/>
    <property type="match status" value="1"/>
</dbReference>
<feature type="transmembrane region" description="Helical" evidence="21">
    <location>
        <begin position="139"/>
        <end position="156"/>
    </location>
</feature>
<feature type="domain" description="C2H2-type" evidence="22">
    <location>
        <begin position="327"/>
        <end position="354"/>
    </location>
</feature>
<evidence type="ECO:0000313" key="25">
    <source>
        <dbReference type="RefSeq" id="XP_025770243.1"/>
    </source>
</evidence>
<feature type="transmembrane region" description="Helical" evidence="21">
    <location>
        <begin position="27"/>
        <end position="47"/>
    </location>
</feature>
<keyword evidence="11" id="KW-0862">Zinc</keyword>
<dbReference type="PROSITE" id="PS50262">
    <property type="entry name" value="G_PROTEIN_RECEP_F1_2"/>
    <property type="match status" value="1"/>
</dbReference>
<evidence type="ECO:0000256" key="15">
    <source>
        <dbReference type="ARBA" id="ARBA00023136"/>
    </source>
</evidence>
<keyword evidence="5 21" id="KW-0716">Sensory transduction</keyword>
<keyword evidence="16 20" id="KW-0675">Receptor</keyword>